<keyword evidence="5 6" id="KW-0472">Membrane</keyword>
<comment type="subcellular location">
    <subcellularLocation>
        <location evidence="1">Cell membrane</location>
        <topology evidence="1">Multi-pass membrane protein</topology>
    </subcellularLocation>
</comment>
<name>A0A7D5EWM1_9MICO</name>
<evidence type="ECO:0000256" key="5">
    <source>
        <dbReference type="ARBA" id="ARBA00023136"/>
    </source>
</evidence>
<accession>A0A7D5EWM1</accession>
<feature type="transmembrane region" description="Helical" evidence="6">
    <location>
        <begin position="242"/>
        <end position="260"/>
    </location>
</feature>
<evidence type="ECO:0000256" key="1">
    <source>
        <dbReference type="ARBA" id="ARBA00004651"/>
    </source>
</evidence>
<evidence type="ECO:0000313" key="9">
    <source>
        <dbReference type="Proteomes" id="UP000509638"/>
    </source>
</evidence>
<feature type="domain" description="Major facilitator superfamily (MFS) profile" evidence="7">
    <location>
        <begin position="11"/>
        <end position="385"/>
    </location>
</feature>
<evidence type="ECO:0000259" key="7">
    <source>
        <dbReference type="PROSITE" id="PS50850"/>
    </source>
</evidence>
<evidence type="ECO:0000256" key="2">
    <source>
        <dbReference type="ARBA" id="ARBA00022475"/>
    </source>
</evidence>
<gene>
    <name evidence="8" type="ORF">HW566_13805</name>
</gene>
<feature type="transmembrane region" description="Helical" evidence="6">
    <location>
        <begin position="163"/>
        <end position="185"/>
    </location>
</feature>
<evidence type="ECO:0000256" key="6">
    <source>
        <dbReference type="SAM" id="Phobius"/>
    </source>
</evidence>
<dbReference type="GO" id="GO:0022857">
    <property type="term" value="F:transmembrane transporter activity"/>
    <property type="evidence" value="ECO:0007669"/>
    <property type="project" value="InterPro"/>
</dbReference>
<dbReference type="PROSITE" id="PS50850">
    <property type="entry name" value="MFS"/>
    <property type="match status" value="1"/>
</dbReference>
<feature type="transmembrane region" description="Helical" evidence="6">
    <location>
        <begin position="139"/>
        <end position="157"/>
    </location>
</feature>
<dbReference type="EMBL" id="CP058316">
    <property type="protein sequence ID" value="QLD12752.1"/>
    <property type="molecule type" value="Genomic_DNA"/>
</dbReference>
<feature type="transmembrane region" description="Helical" evidence="6">
    <location>
        <begin position="209"/>
        <end position="236"/>
    </location>
</feature>
<feature type="transmembrane region" description="Helical" evidence="6">
    <location>
        <begin position="76"/>
        <end position="94"/>
    </location>
</feature>
<dbReference type="AlphaFoldDB" id="A0A7D5EWM1"/>
<reference evidence="8 9" key="1">
    <citation type="submission" date="2020-06" db="EMBL/GenBank/DDBJ databases">
        <authorList>
            <person name="Jo H."/>
        </authorList>
    </citation>
    <scope>NUCLEOTIDE SEQUENCE [LARGE SCALE GENOMIC DNA]</scope>
    <source>
        <strain evidence="8 9">I46</strain>
    </source>
</reference>
<evidence type="ECO:0000256" key="3">
    <source>
        <dbReference type="ARBA" id="ARBA00022692"/>
    </source>
</evidence>
<proteinExistence type="predicted"/>
<dbReference type="SUPFAM" id="SSF103473">
    <property type="entry name" value="MFS general substrate transporter"/>
    <property type="match status" value="1"/>
</dbReference>
<dbReference type="Proteomes" id="UP000509638">
    <property type="component" value="Chromosome"/>
</dbReference>
<dbReference type="PANTHER" id="PTHR43124">
    <property type="entry name" value="PURINE EFFLUX PUMP PBUE"/>
    <property type="match status" value="1"/>
</dbReference>
<dbReference type="InterPro" id="IPR036259">
    <property type="entry name" value="MFS_trans_sf"/>
</dbReference>
<protein>
    <submittedName>
        <fullName evidence="8">MFS transporter</fullName>
    </submittedName>
</protein>
<dbReference type="InterPro" id="IPR020846">
    <property type="entry name" value="MFS_dom"/>
</dbReference>
<keyword evidence="2" id="KW-1003">Cell membrane</keyword>
<organism evidence="8 9">
    <name type="scientific">Microbacterium oleivorans</name>
    <dbReference type="NCBI Taxonomy" id="273677"/>
    <lineage>
        <taxon>Bacteria</taxon>
        <taxon>Bacillati</taxon>
        <taxon>Actinomycetota</taxon>
        <taxon>Actinomycetes</taxon>
        <taxon>Micrococcales</taxon>
        <taxon>Microbacteriaceae</taxon>
        <taxon>Microbacterium</taxon>
    </lineage>
</organism>
<dbReference type="RefSeq" id="WP_178013774.1">
    <property type="nucleotide sequence ID" value="NZ_CP058316.1"/>
</dbReference>
<keyword evidence="4 6" id="KW-1133">Transmembrane helix</keyword>
<evidence type="ECO:0000313" key="8">
    <source>
        <dbReference type="EMBL" id="QLD12752.1"/>
    </source>
</evidence>
<dbReference type="GO" id="GO:0005886">
    <property type="term" value="C:plasma membrane"/>
    <property type="evidence" value="ECO:0007669"/>
    <property type="project" value="UniProtKB-SubCell"/>
</dbReference>
<feature type="transmembrane region" description="Helical" evidence="6">
    <location>
        <begin position="329"/>
        <end position="355"/>
    </location>
</feature>
<keyword evidence="3 6" id="KW-0812">Transmembrane</keyword>
<evidence type="ECO:0000256" key="4">
    <source>
        <dbReference type="ARBA" id="ARBA00022989"/>
    </source>
</evidence>
<feature type="transmembrane region" description="Helical" evidence="6">
    <location>
        <begin position="361"/>
        <end position="380"/>
    </location>
</feature>
<feature type="transmembrane region" description="Helical" evidence="6">
    <location>
        <begin position="106"/>
        <end position="127"/>
    </location>
</feature>
<feature type="transmembrane region" description="Helical" evidence="6">
    <location>
        <begin position="272"/>
        <end position="289"/>
    </location>
</feature>
<dbReference type="CDD" id="cd17324">
    <property type="entry name" value="MFS_NepI_like"/>
    <property type="match status" value="1"/>
</dbReference>
<feature type="transmembrane region" description="Helical" evidence="6">
    <location>
        <begin position="51"/>
        <end position="69"/>
    </location>
</feature>
<dbReference type="InterPro" id="IPR050189">
    <property type="entry name" value="MFS_Efflux_Transporters"/>
</dbReference>
<sequence length="423" mass="42828">MTASRRPAGPALAALALGTFGLGTTEFAVVGLLPNIAESFGSSSQAIGAAIAAYAFGAMLGAPVLTLLLRRLPLKRVLIVEVVLLAIATLITALSPNLEVFILARFLSGLPHGAYFGAAAATAMTLLAPQHRGRAASTVVLGQTIANIAGVPLATALGDTAGWSAVFLGITAIFTATAIAITVLLPQAQPREAGPVTADLAALKRGQMWIGIIAGAIGFASINSVYGYISVIAAAAGLTTSATPWILVLFGVGMTVGAVIGGRIADRSVKGALVIAYAVTGVVMVVFALTMSSEVFVFIAAFGIGISAQLIILPLQIRLIDTAPFAPAFAAALTQSAVGLANVLGSTVGGALLIFGPPYTLNAWAAAAFAATALILISIAKPVRTIDREYRVSVATGSIAIVPQPRKAWPAPRPTASEPSATE</sequence>
<dbReference type="Pfam" id="PF07690">
    <property type="entry name" value="MFS_1"/>
    <property type="match status" value="1"/>
</dbReference>
<feature type="transmembrane region" description="Helical" evidence="6">
    <location>
        <begin position="295"/>
        <end position="317"/>
    </location>
</feature>
<dbReference type="PANTHER" id="PTHR43124:SF3">
    <property type="entry name" value="CHLORAMPHENICOL EFFLUX PUMP RV0191"/>
    <property type="match status" value="1"/>
</dbReference>
<dbReference type="InterPro" id="IPR011701">
    <property type="entry name" value="MFS"/>
</dbReference>
<dbReference type="Gene3D" id="1.20.1250.20">
    <property type="entry name" value="MFS general substrate transporter like domains"/>
    <property type="match status" value="2"/>
</dbReference>